<dbReference type="Pfam" id="PF16571">
    <property type="entry name" value="FBP_C"/>
    <property type="match status" value="1"/>
</dbReference>
<proteinExistence type="predicted"/>
<keyword evidence="3" id="KW-1185">Reference proteome</keyword>
<dbReference type="RefSeq" id="WP_309851374.1">
    <property type="nucleotide sequence ID" value="NZ_BAAAIU010000003.1"/>
</dbReference>
<sequence>MRALTEKEIRDSLMNCSKGQAKRLNFAQDPAEVDWENTPFLGWGDPKSPLDSYLCAEIDGEAVGLVLRAAAKPSGAATAQMCQMCKSVHAGAGISFMAVPLPGEAGRKGNTAGTYMCQGAACLDYLMGRARLEKSLQMKETLTREEKIERAQENVEAFVRSIRDRG</sequence>
<name>A0AAE3YGR3_9MICC</name>
<evidence type="ECO:0000313" key="3">
    <source>
        <dbReference type="Proteomes" id="UP001247307"/>
    </source>
</evidence>
<reference evidence="2" key="1">
    <citation type="submission" date="2023-07" db="EMBL/GenBank/DDBJ databases">
        <title>Sequencing the genomes of 1000 actinobacteria strains.</title>
        <authorList>
            <person name="Klenk H.-P."/>
        </authorList>
    </citation>
    <scope>NUCLEOTIDE SEQUENCE</scope>
    <source>
        <strain evidence="2">DSM 13988</strain>
    </source>
</reference>
<dbReference type="EMBL" id="JAVDUI010000001">
    <property type="protein sequence ID" value="MDR6892412.1"/>
    <property type="molecule type" value="Genomic_DNA"/>
</dbReference>
<dbReference type="AlphaFoldDB" id="A0AAE3YGR3"/>
<dbReference type="InterPro" id="IPR032330">
    <property type="entry name" value="EF-G-binding_C"/>
</dbReference>
<dbReference type="Proteomes" id="UP001247307">
    <property type="component" value="Unassembled WGS sequence"/>
</dbReference>
<evidence type="ECO:0000259" key="1">
    <source>
        <dbReference type="Pfam" id="PF16571"/>
    </source>
</evidence>
<gene>
    <name evidence="2" type="ORF">J2S35_001352</name>
</gene>
<comment type="caution">
    <text evidence="2">The sequence shown here is derived from an EMBL/GenBank/DDBJ whole genome shotgun (WGS) entry which is preliminary data.</text>
</comment>
<organism evidence="2 3">
    <name type="scientific">Falsarthrobacter nasiphocae</name>
    <dbReference type="NCBI Taxonomy" id="189863"/>
    <lineage>
        <taxon>Bacteria</taxon>
        <taxon>Bacillati</taxon>
        <taxon>Actinomycetota</taxon>
        <taxon>Actinomycetes</taxon>
        <taxon>Micrococcales</taxon>
        <taxon>Micrococcaceae</taxon>
        <taxon>Falsarthrobacter</taxon>
    </lineage>
</organism>
<protein>
    <recommendedName>
        <fullName evidence="1">Elongation factor G-binding protein C-terminal treble-clef zinc-finger domain-containing protein</fullName>
    </recommendedName>
</protein>
<evidence type="ECO:0000313" key="2">
    <source>
        <dbReference type="EMBL" id="MDR6892412.1"/>
    </source>
</evidence>
<accession>A0AAE3YGR3</accession>
<feature type="domain" description="Elongation factor G-binding protein C-terminal treble-clef zinc-finger" evidence="1">
    <location>
        <begin position="8"/>
        <end position="162"/>
    </location>
</feature>